<dbReference type="PANTHER" id="PTHR34660:SF9">
    <property type="entry name" value="DNA BINDING PROTEIN"/>
    <property type="match status" value="1"/>
</dbReference>
<proteinExistence type="predicted"/>
<sequence>MSHACSSHSMPLLNKHCLFFVCSLQYILELIFTLVISCSKEKKERRPRKKGRKIKKREKKEKEKKEKDKSRGNGKVESKQLHHKKRHKDKRSQENKKRRHLQNKTKNEKEQLENSGLTKEHGHAVGSQNSSDSTLNSQKRLKLSSSPDVGHNSGKCLCVSPLCWRANYFVRQKDPKVLLNKEQPCSASGMTDNASIQVMHEPALRPGKEREEHPCSTSTKGCSEEETALVTSLYGICPPDFALKFRDLIGNWVPPRVQSECIDFDNEEWLFELKHNQKSRRSKEDVVVSSHANTTTTCPRLIYMLYHSRCHIEHFYRILCDLEGTDVVCTPASSVE</sequence>
<organism evidence="2 3">
    <name type="scientific">Xanthoceras sorbifolium</name>
    <dbReference type="NCBI Taxonomy" id="99658"/>
    <lineage>
        <taxon>Eukaryota</taxon>
        <taxon>Viridiplantae</taxon>
        <taxon>Streptophyta</taxon>
        <taxon>Embryophyta</taxon>
        <taxon>Tracheophyta</taxon>
        <taxon>Spermatophyta</taxon>
        <taxon>Magnoliopsida</taxon>
        <taxon>eudicotyledons</taxon>
        <taxon>Gunneridae</taxon>
        <taxon>Pentapetalae</taxon>
        <taxon>rosids</taxon>
        <taxon>malvids</taxon>
        <taxon>Sapindales</taxon>
        <taxon>Sapindaceae</taxon>
        <taxon>Xanthoceroideae</taxon>
        <taxon>Xanthoceras</taxon>
    </lineage>
</organism>
<dbReference type="Proteomes" id="UP000827721">
    <property type="component" value="Unassembled WGS sequence"/>
</dbReference>
<accession>A0ABQ8HPN2</accession>
<evidence type="ECO:0000256" key="1">
    <source>
        <dbReference type="SAM" id="MobiDB-lite"/>
    </source>
</evidence>
<keyword evidence="3" id="KW-1185">Reference proteome</keyword>
<feature type="compositionally biased region" description="Basic and acidic residues" evidence="1">
    <location>
        <begin position="105"/>
        <end position="123"/>
    </location>
</feature>
<protein>
    <submittedName>
        <fullName evidence="2">Uncharacterized protein</fullName>
    </submittedName>
</protein>
<feature type="compositionally biased region" description="Basic and acidic residues" evidence="1">
    <location>
        <begin position="60"/>
        <end position="80"/>
    </location>
</feature>
<evidence type="ECO:0000313" key="3">
    <source>
        <dbReference type="Proteomes" id="UP000827721"/>
    </source>
</evidence>
<name>A0ABQ8HPN2_9ROSI</name>
<dbReference type="PANTHER" id="PTHR34660">
    <property type="entry name" value="MYB-LIKE PROTEIN X"/>
    <property type="match status" value="1"/>
</dbReference>
<feature type="region of interest" description="Disordered" evidence="1">
    <location>
        <begin position="41"/>
        <end position="151"/>
    </location>
</feature>
<feature type="compositionally biased region" description="Basic residues" evidence="1">
    <location>
        <begin position="45"/>
        <end position="59"/>
    </location>
</feature>
<comment type="caution">
    <text evidence="2">The sequence shown here is derived from an EMBL/GenBank/DDBJ whole genome shotgun (WGS) entry which is preliminary data.</text>
</comment>
<gene>
    <name evidence="2" type="ORF">JRO89_XS08G0123700</name>
</gene>
<dbReference type="EMBL" id="JAFEMO010000008">
    <property type="protein sequence ID" value="KAH7566243.1"/>
    <property type="molecule type" value="Genomic_DNA"/>
</dbReference>
<feature type="compositionally biased region" description="Basic residues" evidence="1">
    <location>
        <begin position="81"/>
        <end position="103"/>
    </location>
</feature>
<feature type="compositionally biased region" description="Polar residues" evidence="1">
    <location>
        <begin position="126"/>
        <end position="147"/>
    </location>
</feature>
<reference evidence="2 3" key="1">
    <citation type="submission" date="2021-02" db="EMBL/GenBank/DDBJ databases">
        <title>Plant Genome Project.</title>
        <authorList>
            <person name="Zhang R.-G."/>
        </authorList>
    </citation>
    <scope>NUCLEOTIDE SEQUENCE [LARGE SCALE GENOMIC DNA]</scope>
    <source>
        <tissue evidence="2">Leaves</tissue>
    </source>
</reference>
<evidence type="ECO:0000313" key="2">
    <source>
        <dbReference type="EMBL" id="KAH7566243.1"/>
    </source>
</evidence>